<evidence type="ECO:0000259" key="4">
    <source>
        <dbReference type="PROSITE" id="PS50198"/>
    </source>
</evidence>
<dbReference type="InterPro" id="IPR050245">
    <property type="entry name" value="PrsA_foldase"/>
</dbReference>
<dbReference type="Gene3D" id="1.10.4030.10">
    <property type="entry name" value="Porin chaperone SurA, peptide-binding domain"/>
    <property type="match status" value="1"/>
</dbReference>
<dbReference type="PROSITE" id="PS50198">
    <property type="entry name" value="PPIC_PPIASE_2"/>
    <property type="match status" value="2"/>
</dbReference>
<dbReference type="Pfam" id="PF09312">
    <property type="entry name" value="SurA_N"/>
    <property type="match status" value="1"/>
</dbReference>
<keyword evidence="3" id="KW-0732">Signal</keyword>
<dbReference type="Pfam" id="PF00639">
    <property type="entry name" value="Rotamase"/>
    <property type="match status" value="1"/>
</dbReference>
<dbReference type="EMBL" id="VBOW01000071">
    <property type="protein sequence ID" value="TMQ56976.1"/>
    <property type="molecule type" value="Genomic_DNA"/>
</dbReference>
<keyword evidence="2" id="KW-0697">Rotamase</keyword>
<dbReference type="InterPro" id="IPR000297">
    <property type="entry name" value="PPIase_PpiC"/>
</dbReference>
<dbReference type="SUPFAM" id="SSF54534">
    <property type="entry name" value="FKBP-like"/>
    <property type="match status" value="2"/>
</dbReference>
<name>A0A538T027_UNCEI</name>
<dbReference type="PANTHER" id="PTHR47245">
    <property type="entry name" value="PEPTIDYLPROLYL ISOMERASE"/>
    <property type="match status" value="1"/>
</dbReference>
<dbReference type="Gene3D" id="3.10.50.40">
    <property type="match status" value="2"/>
</dbReference>
<feature type="signal peptide" evidence="3">
    <location>
        <begin position="1"/>
        <end position="30"/>
    </location>
</feature>
<dbReference type="InterPro" id="IPR046357">
    <property type="entry name" value="PPIase_dom_sf"/>
</dbReference>
<proteinExistence type="predicted"/>
<evidence type="ECO:0000256" key="1">
    <source>
        <dbReference type="ARBA" id="ARBA00022764"/>
    </source>
</evidence>
<keyword evidence="2" id="KW-0413">Isomerase</keyword>
<sequence length="441" mass="49483">MRRDGIMRIARIAAFAVLATVALPAMRDSAANERIAAIVNKEVILESDVDEQLRTAIGTLHADPSDSAAVAKLRKDVLQQLIDEQVILAEAQRQGITIAKADLDQAVKQAVENVRARLGTEQNFQRALTEERTTEIELRRKYEPEVKKQLLVMRLVGREVQSKTTVTDAEVKAFFTARRDSLAKKPEQLKLSAIVLGFEPDSIQVKRLRVRADSLRNLIVGKGRPFEEIAKKFSDDPSGVRGGDLGTFGHGEMVGEFEDVAFALKPMTVSQPVRSRYGWHIIQVLEHFAKTDTSGERVHARHVLIQAALKPADEERARKRALAVRDSLLKGVDFAAMAKRYSMDTSTKDSGGFLGEVAVPNLPPSFREPLTGLREGEVSVPLKGEAGYYVFKLLGRVPEREYRLEEIKEDLKRIVLDQKLKDAYDRWLDRIRKNVNIEVKD</sequence>
<accession>A0A538T027</accession>
<dbReference type="SUPFAM" id="SSF109998">
    <property type="entry name" value="Triger factor/SurA peptide-binding domain-like"/>
    <property type="match status" value="1"/>
</dbReference>
<dbReference type="InterPro" id="IPR027304">
    <property type="entry name" value="Trigger_fact/SurA_dom_sf"/>
</dbReference>
<dbReference type="GO" id="GO:0003755">
    <property type="term" value="F:peptidyl-prolyl cis-trans isomerase activity"/>
    <property type="evidence" value="ECO:0007669"/>
    <property type="project" value="UniProtKB-KW"/>
</dbReference>
<protein>
    <recommendedName>
        <fullName evidence="4">PpiC domain-containing protein</fullName>
    </recommendedName>
</protein>
<reference evidence="5 6" key="1">
    <citation type="journal article" date="2019" name="Nat. Microbiol.">
        <title>Mediterranean grassland soil C-N compound turnover is dependent on rainfall and depth, and is mediated by genomically divergent microorganisms.</title>
        <authorList>
            <person name="Diamond S."/>
            <person name="Andeer P.F."/>
            <person name="Li Z."/>
            <person name="Crits-Christoph A."/>
            <person name="Burstein D."/>
            <person name="Anantharaman K."/>
            <person name="Lane K.R."/>
            <person name="Thomas B.C."/>
            <person name="Pan C."/>
            <person name="Northen T.R."/>
            <person name="Banfield J.F."/>
        </authorList>
    </citation>
    <scope>NUCLEOTIDE SEQUENCE [LARGE SCALE GENOMIC DNA]</scope>
    <source>
        <strain evidence="5">WS_6</strain>
    </source>
</reference>
<dbReference type="InterPro" id="IPR015391">
    <property type="entry name" value="SurA_N"/>
</dbReference>
<dbReference type="PANTHER" id="PTHR47245:SF2">
    <property type="entry name" value="PEPTIDYL-PROLYL CIS-TRANS ISOMERASE HP_0175-RELATED"/>
    <property type="match status" value="1"/>
</dbReference>
<dbReference type="Proteomes" id="UP000316852">
    <property type="component" value="Unassembled WGS sequence"/>
</dbReference>
<gene>
    <name evidence="5" type="ORF">E6K76_11715</name>
</gene>
<feature type="domain" description="PpiC" evidence="4">
    <location>
        <begin position="295"/>
        <end position="395"/>
    </location>
</feature>
<evidence type="ECO:0000313" key="5">
    <source>
        <dbReference type="EMBL" id="TMQ56976.1"/>
    </source>
</evidence>
<evidence type="ECO:0000256" key="3">
    <source>
        <dbReference type="SAM" id="SignalP"/>
    </source>
</evidence>
<evidence type="ECO:0000313" key="6">
    <source>
        <dbReference type="Proteomes" id="UP000316852"/>
    </source>
</evidence>
<dbReference type="AlphaFoldDB" id="A0A538T027"/>
<organism evidence="5 6">
    <name type="scientific">Eiseniibacteriota bacterium</name>
    <dbReference type="NCBI Taxonomy" id="2212470"/>
    <lineage>
        <taxon>Bacteria</taxon>
        <taxon>Candidatus Eiseniibacteriota</taxon>
    </lineage>
</organism>
<feature type="chain" id="PRO_5022008446" description="PpiC domain-containing protein" evidence="3">
    <location>
        <begin position="31"/>
        <end position="441"/>
    </location>
</feature>
<comment type="caution">
    <text evidence="5">The sequence shown here is derived from an EMBL/GenBank/DDBJ whole genome shotgun (WGS) entry which is preliminary data.</text>
</comment>
<dbReference type="Pfam" id="PF13616">
    <property type="entry name" value="Rotamase_3"/>
    <property type="match status" value="1"/>
</dbReference>
<feature type="domain" description="PpiC" evidence="4">
    <location>
        <begin position="186"/>
        <end position="286"/>
    </location>
</feature>
<evidence type="ECO:0000256" key="2">
    <source>
        <dbReference type="PROSITE-ProRule" id="PRU00278"/>
    </source>
</evidence>
<keyword evidence="1" id="KW-0574">Periplasm</keyword>